<comment type="caution">
    <text evidence="3">The sequence shown here is derived from an EMBL/GenBank/DDBJ whole genome shotgun (WGS) entry which is preliminary data.</text>
</comment>
<feature type="chain" id="PRO_5032396427" evidence="1">
    <location>
        <begin position="24"/>
        <end position="145"/>
    </location>
</feature>
<name>A0A849T1X4_UNCEI</name>
<dbReference type="Pfam" id="PF12680">
    <property type="entry name" value="SnoaL_2"/>
    <property type="match status" value="1"/>
</dbReference>
<keyword evidence="1" id="KW-0732">Signal</keyword>
<evidence type="ECO:0000259" key="2">
    <source>
        <dbReference type="Pfam" id="PF12680"/>
    </source>
</evidence>
<evidence type="ECO:0000256" key="1">
    <source>
        <dbReference type="SAM" id="SignalP"/>
    </source>
</evidence>
<dbReference type="Proteomes" id="UP000580839">
    <property type="component" value="Unassembled WGS sequence"/>
</dbReference>
<organism evidence="3 4">
    <name type="scientific">Eiseniibacteriota bacterium</name>
    <dbReference type="NCBI Taxonomy" id="2212470"/>
    <lineage>
        <taxon>Bacteria</taxon>
        <taxon>Candidatus Eiseniibacteriota</taxon>
    </lineage>
</organism>
<dbReference type="SUPFAM" id="SSF54427">
    <property type="entry name" value="NTF2-like"/>
    <property type="match status" value="1"/>
</dbReference>
<dbReference type="Gene3D" id="3.10.450.50">
    <property type="match status" value="1"/>
</dbReference>
<dbReference type="InterPro" id="IPR037401">
    <property type="entry name" value="SnoaL-like"/>
</dbReference>
<protein>
    <submittedName>
        <fullName evidence="3">Nuclear transport factor 2 family protein</fullName>
    </submittedName>
</protein>
<accession>A0A849T1X4</accession>
<dbReference type="AlphaFoldDB" id="A0A849T1X4"/>
<gene>
    <name evidence="3" type="ORF">HOP12_14185</name>
</gene>
<evidence type="ECO:0000313" key="4">
    <source>
        <dbReference type="Proteomes" id="UP000580839"/>
    </source>
</evidence>
<evidence type="ECO:0000313" key="3">
    <source>
        <dbReference type="EMBL" id="NOT35289.1"/>
    </source>
</evidence>
<dbReference type="EMBL" id="JABFRW010000185">
    <property type="protein sequence ID" value="NOT35289.1"/>
    <property type="molecule type" value="Genomic_DNA"/>
</dbReference>
<sequence length="145" mass="16137">MRTQTCLVLLALLHLVATPKSFAAETPKSNEQRVRDYVSACNEREIDTMLDMVTDDIQWLSIAGDTITVETQGKTELRESLAAYFKSTPSARSELEWVRPTASRVAALERAAWQGKTGPKSQAGLSVYEFSGGLISRVYYYPAEK</sequence>
<proteinExistence type="predicted"/>
<feature type="signal peptide" evidence="1">
    <location>
        <begin position="1"/>
        <end position="23"/>
    </location>
</feature>
<reference evidence="3 4" key="1">
    <citation type="submission" date="2020-04" db="EMBL/GenBank/DDBJ databases">
        <title>Metagenomic profiling of ammonia- and methane-oxidizing microorganisms in a Dutch drinking water treatment plant.</title>
        <authorList>
            <person name="Poghosyan L."/>
            <person name="Leucker S."/>
        </authorList>
    </citation>
    <scope>NUCLEOTIDE SEQUENCE [LARGE SCALE GENOMIC DNA]</scope>
    <source>
        <strain evidence="3">S-RSF-IL-03</strain>
    </source>
</reference>
<dbReference type="InterPro" id="IPR032710">
    <property type="entry name" value="NTF2-like_dom_sf"/>
</dbReference>
<feature type="domain" description="SnoaL-like" evidence="2">
    <location>
        <begin position="34"/>
        <end position="137"/>
    </location>
</feature>